<feature type="compositionally biased region" description="Low complexity" evidence="6">
    <location>
        <begin position="106"/>
        <end position="118"/>
    </location>
</feature>
<evidence type="ECO:0000313" key="7">
    <source>
        <dbReference type="EMBL" id="KAK2078591.1"/>
    </source>
</evidence>
<comment type="subcellular location">
    <subcellularLocation>
        <location evidence="1">Nucleus</location>
    </subcellularLocation>
</comment>
<evidence type="ECO:0000256" key="1">
    <source>
        <dbReference type="ARBA" id="ARBA00004123"/>
    </source>
</evidence>
<feature type="region of interest" description="Disordered" evidence="6">
    <location>
        <begin position="301"/>
        <end position="480"/>
    </location>
</feature>
<dbReference type="AlphaFoldDB" id="A0AAD9IHH5"/>
<keyword evidence="5" id="KW-0539">Nucleus</keyword>
<dbReference type="InterPro" id="IPR005011">
    <property type="entry name" value="SNU66/SART1"/>
</dbReference>
<dbReference type="PANTHER" id="PTHR14152">
    <property type="entry name" value="SQUAMOUS CELL CARCINOMA ANTIGEN RECOGNISED BY CYTOTOXIC T LYMPHOCYTES"/>
    <property type="match status" value="1"/>
</dbReference>
<evidence type="ECO:0000313" key="8">
    <source>
        <dbReference type="Proteomes" id="UP001255856"/>
    </source>
</evidence>
<dbReference type="EMBL" id="JASFZW010000004">
    <property type="protein sequence ID" value="KAK2078591.1"/>
    <property type="molecule type" value="Genomic_DNA"/>
</dbReference>
<evidence type="ECO:0000256" key="3">
    <source>
        <dbReference type="ARBA" id="ARBA00022664"/>
    </source>
</evidence>
<name>A0AAD9IHH5_PROWI</name>
<reference evidence="7" key="1">
    <citation type="submission" date="2021-01" db="EMBL/GenBank/DDBJ databases">
        <authorList>
            <person name="Eckstrom K.M.E."/>
        </authorList>
    </citation>
    <scope>NUCLEOTIDE SEQUENCE</scope>
    <source>
        <strain evidence="7">UVCC 0001</strain>
    </source>
</reference>
<feature type="compositionally biased region" description="Low complexity" evidence="6">
    <location>
        <begin position="426"/>
        <end position="448"/>
    </location>
</feature>
<evidence type="ECO:0008006" key="9">
    <source>
        <dbReference type="Google" id="ProtNLM"/>
    </source>
</evidence>
<feature type="compositionally biased region" description="Polar residues" evidence="6">
    <location>
        <begin position="75"/>
        <end position="84"/>
    </location>
</feature>
<dbReference type="GO" id="GO:0045292">
    <property type="term" value="P:mRNA cis splicing, via spliceosome"/>
    <property type="evidence" value="ECO:0007669"/>
    <property type="project" value="TreeGrafter"/>
</dbReference>
<dbReference type="GO" id="GO:0000481">
    <property type="term" value="P:maturation of 5S rRNA"/>
    <property type="evidence" value="ECO:0007669"/>
    <property type="project" value="TreeGrafter"/>
</dbReference>
<dbReference type="InterPro" id="IPR045347">
    <property type="entry name" value="HIND"/>
</dbReference>
<feature type="compositionally biased region" description="Low complexity" evidence="6">
    <location>
        <begin position="467"/>
        <end position="480"/>
    </location>
</feature>
<feature type="compositionally biased region" description="Acidic residues" evidence="6">
    <location>
        <begin position="415"/>
        <end position="425"/>
    </location>
</feature>
<feature type="region of interest" description="Disordered" evidence="6">
    <location>
        <begin position="224"/>
        <end position="244"/>
    </location>
</feature>
<evidence type="ECO:0000256" key="6">
    <source>
        <dbReference type="SAM" id="MobiDB-lite"/>
    </source>
</evidence>
<sequence>MSERDGDGPGEVSLSIEETNKLRASLGLKPLQASGSKVAEEQRAGAERRKQESDVAAAQALAERIARSKERRKQQATLEATQKLSAPDEEVDDALAWIERSRRLTAQSKAPARASARAAEGDGEHTGADLAGFKIKHDFEDLEAGEEVVLTLEDRGILDDKGRLAPSDDEEGAALENVLLRETRDREKAYRDSGKAAKPLWEEDGQRRGLLDKYDEEEQEVLVLGRQGTIDPGAGTSRSQREAGVRAALQAGLEALEGPTPGSDFYTPEEMAQFAPKKKKKARKLKQRALTAEELDALAAETARGSNGGDLAAAEERAARGAAGAREAAAEADERRARSTAPWRGPTRPLRRCAPDAGGAGDDDEDPELAASLARARALALKAKEATGEKEEGGNGELEAGARSPSPDAPMTSEPEPEPEEEEGAADAAAASGWGIWAPAGEESAPAPAEKPKPKPRSLRRPRPAEAEPAGPSGAAEAPVSAGIAGDRAIGAGMAGALAFLQSRGELAQAVEWAGRTNDVKKAHGDGLNKVYTGGREADRVAMDVEVALTRKDEFGRLLTPKEAFRQQCHHFHGIFPSKNSVAKRQRQVEEEIKRKRVATGEQESTAMEQMRQVQKKQATPYVVLSGTVRPGQSRDAAAGLEPLGAGEIDAAVADVFWMGALGA</sequence>
<protein>
    <recommendedName>
        <fullName evidence="9">SNU66-like protein</fullName>
    </recommendedName>
</protein>
<feature type="compositionally biased region" description="Basic and acidic residues" evidence="6">
    <location>
        <begin position="179"/>
        <end position="208"/>
    </location>
</feature>
<evidence type="ECO:0000256" key="4">
    <source>
        <dbReference type="ARBA" id="ARBA00023187"/>
    </source>
</evidence>
<feature type="region of interest" description="Disordered" evidence="6">
    <location>
        <begin position="160"/>
        <end position="208"/>
    </location>
</feature>
<accession>A0AAD9IHH5</accession>
<feature type="compositionally biased region" description="Low complexity" evidence="6">
    <location>
        <begin position="369"/>
        <end position="381"/>
    </location>
</feature>
<keyword evidence="8" id="KW-1185">Reference proteome</keyword>
<evidence type="ECO:0000256" key="5">
    <source>
        <dbReference type="ARBA" id="ARBA00023242"/>
    </source>
</evidence>
<dbReference type="GO" id="GO:0046540">
    <property type="term" value="C:U4/U6 x U5 tri-snRNP complex"/>
    <property type="evidence" value="ECO:0007669"/>
    <property type="project" value="InterPro"/>
</dbReference>
<feature type="compositionally biased region" description="Basic and acidic residues" evidence="6">
    <location>
        <begin position="328"/>
        <end position="337"/>
    </location>
</feature>
<feature type="region of interest" description="Disordered" evidence="6">
    <location>
        <begin position="26"/>
        <end position="128"/>
    </location>
</feature>
<dbReference type="Proteomes" id="UP001255856">
    <property type="component" value="Unassembled WGS sequence"/>
</dbReference>
<dbReference type="PANTHER" id="PTHR14152:SF5">
    <property type="entry name" value="U4_U6.U5 TRI-SNRNP-ASSOCIATED PROTEIN 1"/>
    <property type="match status" value="1"/>
</dbReference>
<keyword evidence="3" id="KW-0507">mRNA processing</keyword>
<feature type="compositionally biased region" description="Basic and acidic residues" evidence="6">
    <location>
        <begin position="38"/>
        <end position="53"/>
    </location>
</feature>
<keyword evidence="4" id="KW-0508">mRNA splicing</keyword>
<feature type="compositionally biased region" description="Basic and acidic residues" evidence="6">
    <location>
        <begin position="382"/>
        <end position="393"/>
    </location>
</feature>
<dbReference type="Pfam" id="PF03343">
    <property type="entry name" value="SART-1"/>
    <property type="match status" value="2"/>
</dbReference>
<dbReference type="Pfam" id="PF19252">
    <property type="entry name" value="HIND"/>
    <property type="match status" value="1"/>
</dbReference>
<organism evidence="7 8">
    <name type="scientific">Prototheca wickerhamii</name>
    <dbReference type="NCBI Taxonomy" id="3111"/>
    <lineage>
        <taxon>Eukaryota</taxon>
        <taxon>Viridiplantae</taxon>
        <taxon>Chlorophyta</taxon>
        <taxon>core chlorophytes</taxon>
        <taxon>Trebouxiophyceae</taxon>
        <taxon>Chlorellales</taxon>
        <taxon>Chlorellaceae</taxon>
        <taxon>Prototheca</taxon>
    </lineage>
</organism>
<evidence type="ECO:0000256" key="2">
    <source>
        <dbReference type="ARBA" id="ARBA00006076"/>
    </source>
</evidence>
<gene>
    <name evidence="7" type="ORF">QBZ16_003431</name>
</gene>
<comment type="similarity">
    <text evidence="2">Belongs to the SNU66/SART1 family.</text>
</comment>
<comment type="caution">
    <text evidence="7">The sequence shown here is derived from an EMBL/GenBank/DDBJ whole genome shotgun (WGS) entry which is preliminary data.</text>
</comment>
<proteinExistence type="inferred from homology"/>